<sequence length="359" mass="37870">MASCGFEGFEKRLELVFELPASGGEVARHGLRLLPAEALREVLDAAQCAVVSAAGNAAADAYVLSESSMFVYPGRVVLKTCGTTPLLRAVPVLLRAAAALRLRLRSCRYSRGEYLFPEAQPFPHAHFADEVAYLDAALPRELLRFRRSAVMPSSSSSSPGASHRWHVYSASSSASSSDADGAARLTAEVCMTELDRGMAARFYQRPGDGRTSHAIGDEMTAASGIGGVVDENDPRSLVCAYAFAPCGYSMNALDGARYATVHVTPEDGHCYASFECATDDAAAALAAIRRAVAAFRPATVSVSISHTSSAASSLCTPVAEALEPLGLACHCRAAEVFPGAGTVTYQTFTAPVTKHEHDN</sequence>
<dbReference type="InterPro" id="IPR048283">
    <property type="entry name" value="AdoMetDC-like"/>
</dbReference>
<keyword evidence="6 12" id="KW-0620">Polyamine biosynthesis</keyword>
<dbReference type="Gramene" id="OGLUM05G02820.1">
    <property type="protein sequence ID" value="OGLUM05G02820.1"/>
    <property type="gene ID" value="OGLUM05G02820"/>
</dbReference>
<evidence type="ECO:0000256" key="8">
    <source>
        <dbReference type="ARBA" id="ARBA00023239"/>
    </source>
</evidence>
<dbReference type="UniPathway" id="UPA00331">
    <property type="reaction ID" value="UER00451"/>
</dbReference>
<dbReference type="GO" id="GO:0008295">
    <property type="term" value="P:spermidine biosynthetic process"/>
    <property type="evidence" value="ECO:0007669"/>
    <property type="project" value="UniProtKB-KW"/>
</dbReference>
<keyword evidence="9 12" id="KW-0704">Schiff base</keyword>
<dbReference type="InterPro" id="IPR016067">
    <property type="entry name" value="S-AdoMet_deCO2ase_core"/>
</dbReference>
<evidence type="ECO:0000256" key="13">
    <source>
        <dbReference type="PIRSR" id="PIRSR001355-1"/>
    </source>
</evidence>
<feature type="binding site" evidence="14">
    <location>
        <position position="243"/>
    </location>
    <ligand>
        <name>substrate</name>
    </ligand>
</feature>
<feature type="chain" id="PRO_5042322768" description="S-adenosylmethionine decarboxylase beta chain" evidence="17">
    <location>
        <begin position="1"/>
        <end position="66"/>
    </location>
</feature>
<accession>A0A0D9ZU13</accession>
<feature type="active site" description="Proton donor; for catalytic activity" evidence="13">
    <location>
        <position position="81"/>
    </location>
</feature>
<feature type="binding site" evidence="14">
    <location>
        <position position="66"/>
    </location>
    <ligand>
        <name>substrate</name>
    </ligand>
</feature>
<feature type="active site" description="Schiff-base intermediate with substrate; via pyruvic acid" evidence="13">
    <location>
        <position position="67"/>
    </location>
</feature>
<comment type="pathway">
    <text evidence="1 12">Amine and polyamine biosynthesis; S-adenosylmethioninamine biosynthesis; S-adenosylmethioninamine from S-adenosyl-L-methionine: step 1/1.</text>
</comment>
<keyword evidence="3 12" id="KW-0949">S-adenosyl-L-methionine</keyword>
<comment type="catalytic activity">
    <reaction evidence="11 12">
        <text>S-adenosyl-L-methionine + H(+) = S-adenosyl 3-(methylsulfanyl)propylamine + CO2</text>
        <dbReference type="Rhea" id="RHEA:15981"/>
        <dbReference type="ChEBI" id="CHEBI:15378"/>
        <dbReference type="ChEBI" id="CHEBI:16526"/>
        <dbReference type="ChEBI" id="CHEBI:57443"/>
        <dbReference type="ChEBI" id="CHEBI:59789"/>
        <dbReference type="EC" id="4.1.1.50"/>
    </reaction>
</comment>
<dbReference type="Proteomes" id="UP000026961">
    <property type="component" value="Chromosome 5"/>
</dbReference>
<dbReference type="GO" id="GO:0006597">
    <property type="term" value="P:spermine biosynthetic process"/>
    <property type="evidence" value="ECO:0007669"/>
    <property type="project" value="InterPro"/>
</dbReference>
<keyword evidence="4 12" id="KW-0210">Decarboxylase</keyword>
<keyword evidence="16" id="KW-0068">Autocatalytic cleavage</keyword>
<reference evidence="18" key="2">
    <citation type="submission" date="2018-05" db="EMBL/GenBank/DDBJ databases">
        <title>OgluRS3 (Oryza glumaepatula Reference Sequence Version 3).</title>
        <authorList>
            <person name="Zhang J."/>
            <person name="Kudrna D."/>
            <person name="Lee S."/>
            <person name="Talag J."/>
            <person name="Welchert J."/>
            <person name="Wing R.A."/>
        </authorList>
    </citation>
    <scope>NUCLEOTIDE SEQUENCE [LARGE SCALE GENOMIC DNA]</scope>
</reference>
<dbReference type="Gene3D" id="3.60.90.10">
    <property type="entry name" value="S-adenosylmethionine decarboxylase"/>
    <property type="match status" value="1"/>
</dbReference>
<dbReference type="EnsemblPlants" id="OGLUM05G02820.1">
    <property type="protein sequence ID" value="OGLUM05G02820.1"/>
    <property type="gene ID" value="OGLUM05G02820"/>
</dbReference>
<comment type="similarity">
    <text evidence="2 12">Belongs to the eukaryotic AdoMetDC family.</text>
</comment>
<dbReference type="GO" id="GO:0004014">
    <property type="term" value="F:adenosylmethionine decarboxylase activity"/>
    <property type="evidence" value="ECO:0007669"/>
    <property type="project" value="UniProtKB-EC"/>
</dbReference>
<evidence type="ECO:0000256" key="4">
    <source>
        <dbReference type="ARBA" id="ARBA00022793"/>
    </source>
</evidence>
<feature type="site" description="Cleavage (non-hydrolytic); by autolysis" evidence="16">
    <location>
        <begin position="66"/>
        <end position="67"/>
    </location>
</feature>
<evidence type="ECO:0000256" key="9">
    <source>
        <dbReference type="ARBA" id="ARBA00023270"/>
    </source>
</evidence>
<keyword evidence="8 12" id="KW-0456">Lyase</keyword>
<protein>
    <recommendedName>
        <fullName evidence="12">S-adenosylmethionine decarboxylase proenzyme</fullName>
        <ecNumber evidence="12">4.1.1.50</ecNumber>
    </recommendedName>
</protein>
<evidence type="ECO:0000256" key="17">
    <source>
        <dbReference type="PIRSR" id="PIRSR001355-5"/>
    </source>
</evidence>
<dbReference type="PROSITE" id="PS01336">
    <property type="entry name" value="ADOMETDC"/>
    <property type="match status" value="1"/>
</dbReference>
<feature type="active site" description="Proton acceptor; for processing activity" evidence="13">
    <location>
        <position position="249"/>
    </location>
</feature>
<evidence type="ECO:0000256" key="10">
    <source>
        <dbReference type="ARBA" id="ARBA00023317"/>
    </source>
</evidence>
<dbReference type="STRING" id="40148.A0A0D9ZU13"/>
<dbReference type="Gene3D" id="3.30.360.50">
    <property type="entry name" value="S-adenosylmethionine decarboxylase"/>
    <property type="match status" value="1"/>
</dbReference>
<dbReference type="AlphaFoldDB" id="A0A0D9ZU13"/>
<evidence type="ECO:0000256" key="16">
    <source>
        <dbReference type="PIRSR" id="PIRSR001355-4"/>
    </source>
</evidence>
<feature type="binding site" evidence="14">
    <location>
        <position position="6"/>
    </location>
    <ligand>
        <name>substrate</name>
    </ligand>
</feature>
<evidence type="ECO:0000313" key="18">
    <source>
        <dbReference type="EnsemblPlants" id="OGLUM05G02820.1"/>
    </source>
</evidence>
<dbReference type="PIRSF" id="PIRSF001355">
    <property type="entry name" value="S-AdenosylMet_decarboxylase"/>
    <property type="match status" value="1"/>
</dbReference>
<name>A0A0D9ZU13_9ORYZ</name>
<dbReference type="InterPro" id="IPR018166">
    <property type="entry name" value="S-AdoMet_deCO2ase_CS"/>
</dbReference>
<evidence type="ECO:0000256" key="11">
    <source>
        <dbReference type="ARBA" id="ARBA00048112"/>
    </source>
</evidence>
<dbReference type="NCBIfam" id="TIGR00535">
    <property type="entry name" value="SAM_DCase"/>
    <property type="match status" value="1"/>
</dbReference>
<evidence type="ECO:0000256" key="6">
    <source>
        <dbReference type="ARBA" id="ARBA00023115"/>
    </source>
</evidence>
<dbReference type="Pfam" id="PF01536">
    <property type="entry name" value="SAM_decarbox"/>
    <property type="match status" value="1"/>
</dbReference>
<keyword evidence="10 12" id="KW-0670">Pyruvate</keyword>
<dbReference type="EC" id="4.1.1.50" evidence="12"/>
<feature type="binding site" evidence="14">
    <location>
        <position position="266"/>
    </location>
    <ligand>
        <name>substrate</name>
    </ligand>
</feature>
<dbReference type="InterPro" id="IPR001985">
    <property type="entry name" value="S-AdoMet_decarboxylase_euk"/>
</dbReference>
<evidence type="ECO:0000256" key="1">
    <source>
        <dbReference type="ARBA" id="ARBA00004911"/>
    </source>
</evidence>
<organism evidence="18">
    <name type="scientific">Oryza glumipatula</name>
    <dbReference type="NCBI Taxonomy" id="40148"/>
    <lineage>
        <taxon>Eukaryota</taxon>
        <taxon>Viridiplantae</taxon>
        <taxon>Streptophyta</taxon>
        <taxon>Embryophyta</taxon>
        <taxon>Tracheophyta</taxon>
        <taxon>Spermatophyta</taxon>
        <taxon>Magnoliopsida</taxon>
        <taxon>Liliopsida</taxon>
        <taxon>Poales</taxon>
        <taxon>Poaceae</taxon>
        <taxon>BOP clade</taxon>
        <taxon>Oryzoideae</taxon>
        <taxon>Oryzeae</taxon>
        <taxon>Oryzinae</taxon>
        <taxon>Oryza</taxon>
    </lineage>
</organism>
<keyword evidence="7 12" id="KW-0865">Zymogen</keyword>
<feature type="active site" description="Proton acceptor; for processing activity" evidence="13">
    <location>
        <position position="262"/>
    </location>
</feature>
<evidence type="ECO:0000256" key="15">
    <source>
        <dbReference type="PIRSR" id="PIRSR001355-3"/>
    </source>
</evidence>
<dbReference type="HOGENOM" id="CLU_023050_2_1_1"/>
<evidence type="ECO:0000313" key="19">
    <source>
        <dbReference type="Proteomes" id="UP000026961"/>
    </source>
</evidence>
<dbReference type="GO" id="GO:0005829">
    <property type="term" value="C:cytosol"/>
    <property type="evidence" value="ECO:0007669"/>
    <property type="project" value="TreeGrafter"/>
</dbReference>
<dbReference type="SUPFAM" id="SSF56276">
    <property type="entry name" value="S-adenosylmethionine decarboxylase"/>
    <property type="match status" value="1"/>
</dbReference>
<evidence type="ECO:0000256" key="12">
    <source>
        <dbReference type="PIRNR" id="PIRNR001355"/>
    </source>
</evidence>
<evidence type="ECO:0000256" key="5">
    <source>
        <dbReference type="ARBA" id="ARBA00023066"/>
    </source>
</evidence>
<dbReference type="FunFam" id="3.60.90.10:FF:000020">
    <property type="entry name" value="S-adenosylmethionine decarboxylase proenzyme"/>
    <property type="match status" value="1"/>
</dbReference>
<dbReference type="FunFam" id="3.30.360.50:FF:000001">
    <property type="entry name" value="S-adenosylmethionine decarboxylase proenzyme"/>
    <property type="match status" value="1"/>
</dbReference>
<evidence type="ECO:0000256" key="2">
    <source>
        <dbReference type="ARBA" id="ARBA00008466"/>
    </source>
</evidence>
<keyword evidence="5 12" id="KW-0745">Spermidine biosynthesis</keyword>
<dbReference type="PANTHER" id="PTHR11570:SF38">
    <property type="entry name" value="S-ADENOSYLMETHIONINE DECARBOXYLASE PROENZYME 4"/>
    <property type="match status" value="1"/>
</dbReference>
<comment type="cofactor">
    <cofactor evidence="12">
        <name>pyruvate</name>
        <dbReference type="ChEBI" id="CHEBI:15361"/>
    </cofactor>
    <text evidence="12">Binds 1 pyruvoyl group covalently per subunit.</text>
</comment>
<reference evidence="18" key="1">
    <citation type="submission" date="2015-04" db="UniProtKB">
        <authorList>
            <consortium name="EnsemblPlants"/>
        </authorList>
    </citation>
    <scope>IDENTIFICATION</scope>
</reference>
<evidence type="ECO:0000256" key="14">
    <source>
        <dbReference type="PIRSR" id="PIRSR001355-2"/>
    </source>
</evidence>
<dbReference type="PANTHER" id="PTHR11570">
    <property type="entry name" value="S-ADENOSYLMETHIONINE DECARBOXYLASE"/>
    <property type="match status" value="1"/>
</dbReference>
<proteinExistence type="inferred from homology"/>
<feature type="modified residue" description="Pyruvic acid (Ser); by autocatalysis" evidence="15">
    <location>
        <position position="67"/>
    </location>
</feature>
<evidence type="ECO:0000256" key="3">
    <source>
        <dbReference type="ARBA" id="ARBA00022691"/>
    </source>
</evidence>
<keyword evidence="19" id="KW-1185">Reference proteome</keyword>
<dbReference type="eggNOG" id="KOG0788">
    <property type="taxonomic scope" value="Eukaryota"/>
</dbReference>
<evidence type="ECO:0000256" key="7">
    <source>
        <dbReference type="ARBA" id="ARBA00023145"/>
    </source>
</evidence>
<feature type="chain" id="PRO_5042322767" description="S-adenosylmethionine decarboxylase alpha chain" evidence="17">
    <location>
        <begin position="67"/>
        <end position="359"/>
    </location>
</feature>